<proteinExistence type="predicted"/>
<protein>
    <submittedName>
        <fullName evidence="1">FAD-dependent oxidoreductase</fullName>
    </submittedName>
</protein>
<evidence type="ECO:0000313" key="1">
    <source>
        <dbReference type="EMBL" id="WYW16582.1"/>
    </source>
</evidence>
<evidence type="ECO:0000313" key="2">
    <source>
        <dbReference type="Proteomes" id="UP001456344"/>
    </source>
</evidence>
<organism evidence="1 2">
    <name type="scientific">Amycolatopsis coloradensis</name>
    <dbReference type="NCBI Taxonomy" id="76021"/>
    <lineage>
        <taxon>Bacteria</taxon>
        <taxon>Bacillati</taxon>
        <taxon>Actinomycetota</taxon>
        <taxon>Actinomycetes</taxon>
        <taxon>Pseudonocardiales</taxon>
        <taxon>Pseudonocardiaceae</taxon>
        <taxon>Amycolatopsis</taxon>
    </lineage>
</organism>
<name>A0ACD5BBF8_9PSEU</name>
<gene>
    <name evidence="1" type="ORF">LCL61_13590</name>
</gene>
<reference evidence="1" key="1">
    <citation type="submission" date="2023-10" db="EMBL/GenBank/DDBJ databases">
        <title>Whole genome sequencing of actinobacterial strain Amycolatopsis sp. (BCA-696) identifies the underlying plant growth-promoting genes.</title>
        <authorList>
            <person name="Gandham P."/>
            <person name="Vadla N."/>
            <person name="Saji A."/>
            <person name="Srinivas V."/>
            <person name="Ruperao P."/>
            <person name="Selvanayagam S."/>
            <person name="Saxena R.K."/>
            <person name="Rathore A."/>
            <person name="Gopalakrishnan S."/>
            <person name="Thakur V."/>
        </authorList>
    </citation>
    <scope>NUCLEOTIDE SEQUENCE</scope>
    <source>
        <strain evidence="1">BCA-696</strain>
    </source>
</reference>
<accession>A0ACD5BBF8</accession>
<dbReference type="EMBL" id="CP150484">
    <property type="protein sequence ID" value="WYW16582.1"/>
    <property type="molecule type" value="Genomic_DNA"/>
</dbReference>
<keyword evidence="2" id="KW-1185">Reference proteome</keyword>
<dbReference type="Proteomes" id="UP001456344">
    <property type="component" value="Chromosome"/>
</dbReference>
<sequence>MRTIAVVGTSLAGLRAAQELRGRGFDGRLVMIGAEPPYDRPPLSKDFLLGKVSADDLALAGQDDLDALAAEWHLGVRAEKLGREGVTLGDGTTVAADGYVIATGAVARTLDAARDLSGIHTLRTLGDAVALKAALAAGPSSVVVIGAGFIGAEVASACRLLGHEVTVVEAMPVPLASVLGARMGAVCGDLHAENDVRLITGVPVAGFDGDGRVTGVRLADGRELLADLVVAGVGARPAIGWLTGSGLAVDDGVLVDSGCVTVNPRVIAVGDVARYRCPLRGGRVRAEHWTAASEQPGVAVANLLAGSTVTHFARHGYFWSDQYGRRLQFAGVATEDVRIAEGDVASKRFVATYHRGDVLAGVFAIDSPRPFTRLRRALRSLGEPRR</sequence>